<evidence type="ECO:0000313" key="1">
    <source>
        <dbReference type="EMBL" id="KAF5821468.1"/>
    </source>
</evidence>
<dbReference type="Gramene" id="mRNA:HanXRQr2_Chr01g0014331">
    <property type="protein sequence ID" value="mRNA:HanXRQr2_Chr01g0014331"/>
    <property type="gene ID" value="HanXRQr2_Chr01g0014331"/>
</dbReference>
<accession>A0A9K3P3X3</accession>
<proteinExistence type="predicted"/>
<reference evidence="1" key="2">
    <citation type="submission" date="2020-06" db="EMBL/GenBank/DDBJ databases">
        <title>Helianthus annuus Genome sequencing and assembly Release 2.</title>
        <authorList>
            <person name="Gouzy J."/>
            <person name="Langlade N."/>
            <person name="Munos S."/>
        </authorList>
    </citation>
    <scope>NUCLEOTIDE SEQUENCE</scope>
    <source>
        <tissue evidence="1">Leaves</tissue>
    </source>
</reference>
<dbReference type="Proteomes" id="UP000215914">
    <property type="component" value="Unassembled WGS sequence"/>
</dbReference>
<organism evidence="1 2">
    <name type="scientific">Helianthus annuus</name>
    <name type="common">Common sunflower</name>
    <dbReference type="NCBI Taxonomy" id="4232"/>
    <lineage>
        <taxon>Eukaryota</taxon>
        <taxon>Viridiplantae</taxon>
        <taxon>Streptophyta</taxon>
        <taxon>Embryophyta</taxon>
        <taxon>Tracheophyta</taxon>
        <taxon>Spermatophyta</taxon>
        <taxon>Magnoliopsida</taxon>
        <taxon>eudicotyledons</taxon>
        <taxon>Gunneridae</taxon>
        <taxon>Pentapetalae</taxon>
        <taxon>asterids</taxon>
        <taxon>campanulids</taxon>
        <taxon>Asterales</taxon>
        <taxon>Asteraceae</taxon>
        <taxon>Asteroideae</taxon>
        <taxon>Heliantheae alliance</taxon>
        <taxon>Heliantheae</taxon>
        <taxon>Helianthus</taxon>
    </lineage>
</organism>
<name>A0A9K3P3X3_HELAN</name>
<dbReference type="AlphaFoldDB" id="A0A9K3P3X3"/>
<reference evidence="1" key="1">
    <citation type="journal article" date="2017" name="Nature">
        <title>The sunflower genome provides insights into oil metabolism, flowering and Asterid evolution.</title>
        <authorList>
            <person name="Badouin H."/>
            <person name="Gouzy J."/>
            <person name="Grassa C.J."/>
            <person name="Murat F."/>
            <person name="Staton S.E."/>
            <person name="Cottret L."/>
            <person name="Lelandais-Briere C."/>
            <person name="Owens G.L."/>
            <person name="Carrere S."/>
            <person name="Mayjonade B."/>
            <person name="Legrand L."/>
            <person name="Gill N."/>
            <person name="Kane N.C."/>
            <person name="Bowers J.E."/>
            <person name="Hubner S."/>
            <person name="Bellec A."/>
            <person name="Berard A."/>
            <person name="Berges H."/>
            <person name="Blanchet N."/>
            <person name="Boniface M.C."/>
            <person name="Brunel D."/>
            <person name="Catrice O."/>
            <person name="Chaidir N."/>
            <person name="Claudel C."/>
            <person name="Donnadieu C."/>
            <person name="Faraut T."/>
            <person name="Fievet G."/>
            <person name="Helmstetter N."/>
            <person name="King M."/>
            <person name="Knapp S.J."/>
            <person name="Lai Z."/>
            <person name="Le Paslier M.C."/>
            <person name="Lippi Y."/>
            <person name="Lorenzon L."/>
            <person name="Mandel J.R."/>
            <person name="Marage G."/>
            <person name="Marchand G."/>
            <person name="Marquand E."/>
            <person name="Bret-Mestries E."/>
            <person name="Morien E."/>
            <person name="Nambeesan S."/>
            <person name="Nguyen T."/>
            <person name="Pegot-Espagnet P."/>
            <person name="Pouilly N."/>
            <person name="Raftis F."/>
            <person name="Sallet E."/>
            <person name="Schiex T."/>
            <person name="Thomas J."/>
            <person name="Vandecasteele C."/>
            <person name="Vares D."/>
            <person name="Vear F."/>
            <person name="Vautrin S."/>
            <person name="Crespi M."/>
            <person name="Mangin B."/>
            <person name="Burke J.M."/>
            <person name="Salse J."/>
            <person name="Munos S."/>
            <person name="Vincourt P."/>
            <person name="Rieseberg L.H."/>
            <person name="Langlade N.B."/>
        </authorList>
    </citation>
    <scope>NUCLEOTIDE SEQUENCE</scope>
    <source>
        <tissue evidence="1">Leaves</tissue>
    </source>
</reference>
<protein>
    <submittedName>
        <fullName evidence="1">Uncharacterized protein</fullName>
    </submittedName>
</protein>
<comment type="caution">
    <text evidence="1">The sequence shown here is derived from an EMBL/GenBank/DDBJ whole genome shotgun (WGS) entry which is preliminary data.</text>
</comment>
<evidence type="ECO:0000313" key="2">
    <source>
        <dbReference type="Proteomes" id="UP000215914"/>
    </source>
</evidence>
<sequence length="84" mass="10311">MAPIIRRGKIRAQVSSVPRFSLCLNFFRRQNWGNPWFHHRRNHQQRRHRRRRVPIWSLMHDVTRMDLSYVVFRLLAVVLSAYKS</sequence>
<keyword evidence="2" id="KW-1185">Reference proteome</keyword>
<dbReference type="EMBL" id="MNCJ02000316">
    <property type="protein sequence ID" value="KAF5821468.1"/>
    <property type="molecule type" value="Genomic_DNA"/>
</dbReference>
<gene>
    <name evidence="1" type="ORF">HanXRQr2_Chr01g0014331</name>
</gene>